<dbReference type="FunFam" id="3.30.200.20:FF:000046">
    <property type="entry name" value="Mitogen-activated protein kinase"/>
    <property type="match status" value="1"/>
</dbReference>
<keyword evidence="9" id="KW-0460">Magnesium</keyword>
<evidence type="ECO:0000313" key="13">
    <source>
        <dbReference type="EMBL" id="VUG20082.1"/>
    </source>
</evidence>
<sequence>MSVIPVSYKHYVFNVRDYKVKEVLGEGAYGVVALGVHRKSQKVVAIKKIQPFQRTLFCLRTLREIKFLRQFNHPNIIRILDIQKPSSFEGFNEVYVIQEYMDADLHTVIQTQELSDDHIKYFLYQILKGVKYLHSCGVIHRDLKPANLLVNENCDLKICDFGLARIDANSTKGEDKISFLTEYVATRWYRAPEIMLSSAQYSKAIDIWSIGCIVAEMILREPFLPGTDYRNQLALIFEVLGTPTAEEMKCIKLKKARDFVASQRVRRKIPMKKIFRNANPLAIDFIEKTVCFDPEKRMTIEQTLEHPYVQDFRNPKEELSAERIPSDLFFFDDYKDQLKMIDLKRMLYAEIVAG</sequence>
<comment type="catalytic activity">
    <reaction evidence="9">
        <text>L-threonyl-[protein] + ATP = O-phospho-L-threonyl-[protein] + ADP + H(+)</text>
        <dbReference type="Rhea" id="RHEA:46608"/>
        <dbReference type="Rhea" id="RHEA-COMP:11060"/>
        <dbReference type="Rhea" id="RHEA-COMP:11605"/>
        <dbReference type="ChEBI" id="CHEBI:15378"/>
        <dbReference type="ChEBI" id="CHEBI:30013"/>
        <dbReference type="ChEBI" id="CHEBI:30616"/>
        <dbReference type="ChEBI" id="CHEBI:61977"/>
        <dbReference type="ChEBI" id="CHEBI:456216"/>
        <dbReference type="EC" id="2.7.11.24"/>
    </reaction>
</comment>
<dbReference type="EC" id="2.7.11.24" evidence="1 9"/>
<dbReference type="EMBL" id="JABCYN010000042">
    <property type="protein sequence ID" value="KAF6007442.1"/>
    <property type="molecule type" value="Genomic_DNA"/>
</dbReference>
<feature type="domain" description="Protein kinase" evidence="10">
    <location>
        <begin position="18"/>
        <end position="309"/>
    </location>
</feature>
<dbReference type="AlphaFoldDB" id="A0A7D9H2Q9"/>
<name>A0A7D9H2Q9_DEKBR</name>
<evidence type="ECO:0000313" key="12">
    <source>
        <dbReference type="EMBL" id="QOU20084.1"/>
    </source>
</evidence>
<dbReference type="InterPro" id="IPR011009">
    <property type="entry name" value="Kinase-like_dom_sf"/>
</dbReference>
<comment type="activity regulation">
    <text evidence="9">Activated by threonine and tyrosine phosphorylation.</text>
</comment>
<evidence type="ECO:0000256" key="8">
    <source>
        <dbReference type="RuleBase" id="RU000304"/>
    </source>
</evidence>
<accession>A0A7D9H2Q9</accession>
<evidence type="ECO:0000256" key="1">
    <source>
        <dbReference type="ARBA" id="ARBA00012411"/>
    </source>
</evidence>
<dbReference type="PROSITE" id="PS00107">
    <property type="entry name" value="PROTEIN_KINASE_ATP"/>
    <property type="match status" value="1"/>
</dbReference>
<dbReference type="SUPFAM" id="SSF56112">
    <property type="entry name" value="Protein kinase-like (PK-like)"/>
    <property type="match status" value="1"/>
</dbReference>
<gene>
    <name evidence="13" type="primary">FUS3</name>
    <name evidence="12" type="ORF">BRETT_004733</name>
    <name evidence="13" type="ORF">DEBR0S6_07492G</name>
    <name evidence="11" type="ORF">HII12_004604</name>
</gene>
<dbReference type="GO" id="GO:0004707">
    <property type="term" value="F:MAP kinase activity"/>
    <property type="evidence" value="ECO:0007669"/>
    <property type="project" value="UniProtKB-EC"/>
</dbReference>
<dbReference type="Gene3D" id="3.30.200.20">
    <property type="entry name" value="Phosphorylase Kinase, domain 1"/>
    <property type="match status" value="1"/>
</dbReference>
<dbReference type="InterPro" id="IPR050117">
    <property type="entry name" value="MAPK"/>
</dbReference>
<dbReference type="Proteomes" id="UP000663131">
    <property type="component" value="Chromosome 7"/>
</dbReference>
<dbReference type="PROSITE" id="PS50011">
    <property type="entry name" value="PROTEIN_KINASE_DOM"/>
    <property type="match status" value="1"/>
</dbReference>
<keyword evidence="5 9" id="KW-0418">Kinase</keyword>
<evidence type="ECO:0000256" key="7">
    <source>
        <dbReference type="PROSITE-ProRule" id="PRU10141"/>
    </source>
</evidence>
<dbReference type="EMBL" id="CP063135">
    <property type="protein sequence ID" value="QOU20084.1"/>
    <property type="molecule type" value="Genomic_DNA"/>
</dbReference>
<dbReference type="GO" id="GO:0005524">
    <property type="term" value="F:ATP binding"/>
    <property type="evidence" value="ECO:0007669"/>
    <property type="project" value="UniProtKB-UniRule"/>
</dbReference>
<protein>
    <recommendedName>
        <fullName evidence="1 9">Mitogen-activated protein kinase</fullName>
        <ecNumber evidence="1 9">2.7.11.24</ecNumber>
    </recommendedName>
</protein>
<evidence type="ECO:0000313" key="15">
    <source>
        <dbReference type="Proteomes" id="UP000568158"/>
    </source>
</evidence>
<evidence type="ECO:0000256" key="2">
    <source>
        <dbReference type="ARBA" id="ARBA00022527"/>
    </source>
</evidence>
<dbReference type="InterPro" id="IPR017441">
    <property type="entry name" value="Protein_kinase_ATP_BS"/>
</dbReference>
<dbReference type="Proteomes" id="UP000478008">
    <property type="component" value="Unassembled WGS sequence"/>
</dbReference>
<dbReference type="PROSITE" id="PS00108">
    <property type="entry name" value="PROTEIN_KINASE_ST"/>
    <property type="match status" value="1"/>
</dbReference>
<reference evidence="12" key="3">
    <citation type="submission" date="2020-10" db="EMBL/GenBank/DDBJ databases">
        <authorList>
            <person name="Palmer J.M."/>
        </authorList>
    </citation>
    <scope>NUCLEOTIDE SEQUENCE</scope>
    <source>
        <strain evidence="12">UCD 2041</strain>
    </source>
</reference>
<keyword evidence="3 9" id="KW-0808">Transferase</keyword>
<keyword evidence="4 7" id="KW-0547">Nucleotide-binding</keyword>
<dbReference type="Pfam" id="PF00069">
    <property type="entry name" value="Pkinase"/>
    <property type="match status" value="1"/>
</dbReference>
<evidence type="ECO:0000256" key="5">
    <source>
        <dbReference type="ARBA" id="ARBA00022777"/>
    </source>
</evidence>
<evidence type="ECO:0000256" key="6">
    <source>
        <dbReference type="ARBA" id="ARBA00022840"/>
    </source>
</evidence>
<comment type="similarity">
    <text evidence="9">Belongs to the protein kinase superfamily. Ser/Thr protein kinase family. MAP kinase subfamily.</text>
</comment>
<keyword evidence="6 7" id="KW-0067">ATP-binding</keyword>
<dbReference type="GO" id="GO:0030447">
    <property type="term" value="P:filamentous growth"/>
    <property type="evidence" value="ECO:0007669"/>
    <property type="project" value="UniProtKB-ARBA"/>
</dbReference>
<dbReference type="Proteomes" id="UP000568158">
    <property type="component" value="Unassembled WGS sequence"/>
</dbReference>
<dbReference type="PANTHER" id="PTHR24055">
    <property type="entry name" value="MITOGEN-ACTIVATED PROTEIN KINASE"/>
    <property type="match status" value="1"/>
</dbReference>
<dbReference type="PROSITE" id="PS01351">
    <property type="entry name" value="MAPK"/>
    <property type="match status" value="1"/>
</dbReference>
<organism evidence="13 14">
    <name type="scientific">Dekkera bruxellensis</name>
    <name type="common">Brettanomyces custersii</name>
    <dbReference type="NCBI Taxonomy" id="5007"/>
    <lineage>
        <taxon>Eukaryota</taxon>
        <taxon>Fungi</taxon>
        <taxon>Dikarya</taxon>
        <taxon>Ascomycota</taxon>
        <taxon>Saccharomycotina</taxon>
        <taxon>Pichiomycetes</taxon>
        <taxon>Pichiales</taxon>
        <taxon>Pichiaceae</taxon>
        <taxon>Brettanomyces</taxon>
    </lineage>
</organism>
<reference evidence="11 15" key="2">
    <citation type="journal article" date="2020" name="Appl. Microbiol. Biotechnol.">
        <title>Targeted gene deletion in Brettanomyces bruxellensis with an expression-free CRISPR-Cas9 system.</title>
        <authorList>
            <person name="Varela C."/>
            <person name="Bartel C."/>
            <person name="Onetto C."/>
            <person name="Borneman A."/>
        </authorList>
    </citation>
    <scope>NUCLEOTIDE SEQUENCE [LARGE SCALE GENOMIC DNA]</scope>
    <source>
        <strain evidence="11 15">AWRI1613</strain>
    </source>
</reference>
<keyword evidence="2 8" id="KW-0723">Serine/threonine-protein kinase</keyword>
<proteinExistence type="inferred from homology"/>
<reference evidence="12" key="4">
    <citation type="journal article" name="BMC Genomics">
        <title>New genome assemblies reveal patterns of domestication and adaptation across Brettanomyces (Dekkera) species.</title>
        <authorList>
            <person name="Roach M.J."/>
            <person name="Borneman A.R."/>
        </authorList>
    </citation>
    <scope>NUCLEOTIDE SEQUENCE</scope>
    <source>
        <strain evidence="12">UCD 2041</strain>
    </source>
</reference>
<evidence type="ECO:0000313" key="14">
    <source>
        <dbReference type="Proteomes" id="UP000478008"/>
    </source>
</evidence>
<reference evidence="13 14" key="1">
    <citation type="submission" date="2019-07" db="EMBL/GenBank/DDBJ databases">
        <authorList>
            <person name="Friedrich A."/>
            <person name="Schacherer J."/>
        </authorList>
    </citation>
    <scope>NUCLEOTIDE SEQUENCE [LARGE SCALE GENOMIC DNA]</scope>
</reference>
<evidence type="ECO:0000259" key="10">
    <source>
        <dbReference type="PROSITE" id="PS50011"/>
    </source>
</evidence>
<dbReference type="FunFam" id="1.10.510.10:FF:000098">
    <property type="entry name" value="Mitogen-activated protein kinase 1"/>
    <property type="match status" value="1"/>
</dbReference>
<evidence type="ECO:0000256" key="3">
    <source>
        <dbReference type="ARBA" id="ARBA00022679"/>
    </source>
</evidence>
<dbReference type="InterPro" id="IPR003527">
    <property type="entry name" value="MAP_kinase_CS"/>
</dbReference>
<feature type="binding site" evidence="7">
    <location>
        <position position="48"/>
    </location>
    <ligand>
        <name>ATP</name>
        <dbReference type="ChEBI" id="CHEBI:30616"/>
    </ligand>
</feature>
<evidence type="ECO:0000256" key="9">
    <source>
        <dbReference type="RuleBase" id="RU361165"/>
    </source>
</evidence>
<dbReference type="InterPro" id="IPR000719">
    <property type="entry name" value="Prot_kinase_dom"/>
</dbReference>
<comment type="cofactor">
    <cofactor evidence="9">
        <name>Mg(2+)</name>
        <dbReference type="ChEBI" id="CHEBI:18420"/>
    </cofactor>
</comment>
<dbReference type="SMART" id="SM00220">
    <property type="entry name" value="S_TKc"/>
    <property type="match status" value="1"/>
</dbReference>
<dbReference type="Gene3D" id="1.10.510.10">
    <property type="entry name" value="Transferase(Phosphotransferase) domain 1"/>
    <property type="match status" value="1"/>
</dbReference>
<evidence type="ECO:0000313" key="11">
    <source>
        <dbReference type="EMBL" id="KAF6007442.1"/>
    </source>
</evidence>
<dbReference type="InterPro" id="IPR008271">
    <property type="entry name" value="Ser/Thr_kinase_AS"/>
</dbReference>
<evidence type="ECO:0000256" key="4">
    <source>
        <dbReference type="ARBA" id="ARBA00022741"/>
    </source>
</evidence>
<keyword evidence="14" id="KW-1185">Reference proteome</keyword>
<dbReference type="OrthoDB" id="192887at2759"/>
<dbReference type="EMBL" id="CABFWN010000006">
    <property type="protein sequence ID" value="VUG20082.1"/>
    <property type="molecule type" value="Genomic_DNA"/>
</dbReference>